<evidence type="ECO:0000313" key="2">
    <source>
        <dbReference type="EMBL" id="TWI70315.1"/>
    </source>
</evidence>
<evidence type="ECO:0008006" key="4">
    <source>
        <dbReference type="Google" id="ProtNLM"/>
    </source>
</evidence>
<feature type="signal peptide" evidence="1">
    <location>
        <begin position="1"/>
        <end position="28"/>
    </location>
</feature>
<accession>A0A562RMP0</accession>
<dbReference type="Gene3D" id="3.40.190.10">
    <property type="entry name" value="Periplasmic binding protein-like II"/>
    <property type="match status" value="2"/>
</dbReference>
<name>A0A562RMP0_9BACT</name>
<keyword evidence="1" id="KW-0732">Signal</keyword>
<reference evidence="2 3" key="1">
    <citation type="submission" date="2019-07" db="EMBL/GenBank/DDBJ databases">
        <title>Genome sequencing of 100 strains of the haloalkaliphilic chemolithoautotrophic sulfur-oxidizing bacterium Thioalkalivibrio.</title>
        <authorList>
            <person name="Muyzer G."/>
        </authorList>
    </citation>
    <scope>NUCLEOTIDE SEQUENCE [LARGE SCALE GENOMIC DNA]</scope>
    <source>
        <strain evidence="2 3">ASO4-4</strain>
    </source>
</reference>
<evidence type="ECO:0000256" key="1">
    <source>
        <dbReference type="SAM" id="SignalP"/>
    </source>
</evidence>
<proteinExistence type="predicted"/>
<dbReference type="AlphaFoldDB" id="A0A562RMP0"/>
<gene>
    <name evidence="2" type="ORF">LZ24_02325</name>
</gene>
<sequence>MMHSNRLTFFLIAMFFALLSVPNSTIHASEVVSVIGHQYPPYQNQDQSGFQNELVKEAFNAVGITADIVITPPFRTIKDFYDCRYAVCADGETLTDEQKNRELDVKKHVYWNVPIGLMYYKPNLTASEIKALESVSDFSQINPDYSILSYGGYDPYTPEGFKGKVDSRTHSPEQTLMMVRGDRYKLGFEVLGVTPYYVINSDKPDDLKNWGFVNAWVFVPQYMAFKGKDPKGSYYEKKFLEGLKIIKNNGTYLDIYERLYGKNNIPKSAIDDPNGDIKKEDMGRLVDDANFDLQKFLRQKRDATGSIVEFVD</sequence>
<comment type="caution">
    <text evidence="2">The sequence shown here is derived from an EMBL/GenBank/DDBJ whole genome shotgun (WGS) entry which is preliminary data.</text>
</comment>
<protein>
    <recommendedName>
        <fullName evidence="4">Solute-binding protein family 3/N-terminal domain-containing protein</fullName>
    </recommendedName>
</protein>
<organism evidence="2 3">
    <name type="scientific">Desulfobotulus alkaliphilus</name>
    <dbReference type="NCBI Taxonomy" id="622671"/>
    <lineage>
        <taxon>Bacteria</taxon>
        <taxon>Pseudomonadati</taxon>
        <taxon>Thermodesulfobacteriota</taxon>
        <taxon>Desulfobacteria</taxon>
        <taxon>Desulfobacterales</taxon>
        <taxon>Desulfobacteraceae</taxon>
        <taxon>Desulfobotulus</taxon>
    </lineage>
</organism>
<dbReference type="RefSeq" id="WP_144685438.1">
    <property type="nucleotide sequence ID" value="NZ_VLLC01000018.1"/>
</dbReference>
<dbReference type="EMBL" id="VLLC01000018">
    <property type="protein sequence ID" value="TWI70315.1"/>
    <property type="molecule type" value="Genomic_DNA"/>
</dbReference>
<dbReference type="SUPFAM" id="SSF53850">
    <property type="entry name" value="Periplasmic binding protein-like II"/>
    <property type="match status" value="1"/>
</dbReference>
<feature type="chain" id="PRO_5022146055" description="Solute-binding protein family 3/N-terminal domain-containing protein" evidence="1">
    <location>
        <begin position="29"/>
        <end position="312"/>
    </location>
</feature>
<dbReference type="OrthoDB" id="5296159at2"/>
<evidence type="ECO:0000313" key="3">
    <source>
        <dbReference type="Proteomes" id="UP000318307"/>
    </source>
</evidence>
<keyword evidence="3" id="KW-1185">Reference proteome</keyword>
<dbReference type="Proteomes" id="UP000318307">
    <property type="component" value="Unassembled WGS sequence"/>
</dbReference>